<evidence type="ECO:0000313" key="6">
    <source>
        <dbReference type="Proteomes" id="UP001597314"/>
    </source>
</evidence>
<gene>
    <name evidence="5" type="primary">ggt</name>
    <name evidence="5" type="ORF">ACFSOX_14130</name>
</gene>
<comment type="catalytic activity">
    <reaction evidence="1 4">
        <text>an S-substituted glutathione + H2O = an S-substituted L-cysteinylglycine + L-glutamate</text>
        <dbReference type="Rhea" id="RHEA:59468"/>
        <dbReference type="ChEBI" id="CHEBI:15377"/>
        <dbReference type="ChEBI" id="CHEBI:29985"/>
        <dbReference type="ChEBI" id="CHEBI:90779"/>
        <dbReference type="ChEBI" id="CHEBI:143103"/>
        <dbReference type="EC" id="3.4.19.13"/>
    </reaction>
</comment>
<dbReference type="InterPro" id="IPR000101">
    <property type="entry name" value="GGT_peptidase"/>
</dbReference>
<comment type="catalytic activity">
    <reaction evidence="3 4">
        <text>an N-terminal (5-L-glutamyl)-[peptide] + an alpha-amino acid = 5-L-glutamyl amino acid + an N-terminal L-alpha-aminoacyl-[peptide]</text>
        <dbReference type="Rhea" id="RHEA:23904"/>
        <dbReference type="Rhea" id="RHEA-COMP:9780"/>
        <dbReference type="Rhea" id="RHEA-COMP:9795"/>
        <dbReference type="ChEBI" id="CHEBI:77644"/>
        <dbReference type="ChEBI" id="CHEBI:78597"/>
        <dbReference type="ChEBI" id="CHEBI:78599"/>
        <dbReference type="ChEBI" id="CHEBI:78608"/>
        <dbReference type="EC" id="2.3.2.2"/>
    </reaction>
</comment>
<keyword evidence="4 5" id="KW-0808">Transferase</keyword>
<dbReference type="PANTHER" id="PTHR43881:SF1">
    <property type="entry name" value="GAMMA-GLUTAMYLTRANSPEPTIDASE (AFU_ORTHOLOGUE AFUA_4G13580)"/>
    <property type="match status" value="1"/>
</dbReference>
<evidence type="ECO:0000256" key="1">
    <source>
        <dbReference type="ARBA" id="ARBA00001049"/>
    </source>
</evidence>
<comment type="pathway">
    <text evidence="4">Sulfur metabolism; glutathione metabolism.</text>
</comment>
<dbReference type="PRINTS" id="PR01210">
    <property type="entry name" value="GGTRANSPTASE"/>
</dbReference>
<organism evidence="5 6">
    <name type="scientific">Rhodoplanes azumiensis</name>
    <dbReference type="NCBI Taxonomy" id="1897628"/>
    <lineage>
        <taxon>Bacteria</taxon>
        <taxon>Pseudomonadati</taxon>
        <taxon>Pseudomonadota</taxon>
        <taxon>Alphaproteobacteria</taxon>
        <taxon>Hyphomicrobiales</taxon>
        <taxon>Nitrobacteraceae</taxon>
        <taxon>Rhodoplanes</taxon>
    </lineage>
</organism>
<dbReference type="NCBIfam" id="TIGR00066">
    <property type="entry name" value="g_glut_trans"/>
    <property type="match status" value="1"/>
</dbReference>
<comment type="catalytic activity">
    <reaction evidence="2 4">
        <text>glutathione + H2O = L-cysteinylglycine + L-glutamate</text>
        <dbReference type="Rhea" id="RHEA:28807"/>
        <dbReference type="ChEBI" id="CHEBI:15377"/>
        <dbReference type="ChEBI" id="CHEBI:29985"/>
        <dbReference type="ChEBI" id="CHEBI:57925"/>
        <dbReference type="ChEBI" id="CHEBI:61694"/>
        <dbReference type="EC" id="3.4.19.13"/>
    </reaction>
</comment>
<dbReference type="InterPro" id="IPR029055">
    <property type="entry name" value="Ntn_hydrolases_N"/>
</dbReference>
<keyword evidence="4 5" id="KW-0012">Acyltransferase</keyword>
<keyword evidence="4" id="KW-0317">Glutathione biosynthesis</keyword>
<dbReference type="PANTHER" id="PTHR43881">
    <property type="entry name" value="GAMMA-GLUTAMYLTRANSPEPTIDASE (AFU_ORTHOLOGUE AFUA_4G13580)"/>
    <property type="match status" value="1"/>
</dbReference>
<dbReference type="Gene3D" id="3.60.20.40">
    <property type="match status" value="1"/>
</dbReference>
<comment type="similarity">
    <text evidence="4">Belongs to the gamma-glutamyltransferase family.</text>
</comment>
<evidence type="ECO:0000256" key="2">
    <source>
        <dbReference type="ARBA" id="ARBA00001089"/>
    </source>
</evidence>
<keyword evidence="4" id="KW-0378">Hydrolase</keyword>
<dbReference type="GO" id="GO:0103068">
    <property type="term" value="F:leukotriene C4 gamma-glutamyl transferase activity"/>
    <property type="evidence" value="ECO:0007669"/>
    <property type="project" value="UniProtKB-EC"/>
</dbReference>
<evidence type="ECO:0000256" key="3">
    <source>
        <dbReference type="ARBA" id="ARBA00047417"/>
    </source>
</evidence>
<keyword evidence="6" id="KW-1185">Reference proteome</keyword>
<accession>A0ABW5AK08</accession>
<dbReference type="InterPro" id="IPR043138">
    <property type="entry name" value="GGT_lsub"/>
</dbReference>
<dbReference type="InterPro" id="IPR052896">
    <property type="entry name" value="GGT-like_enzyme"/>
</dbReference>
<evidence type="ECO:0000256" key="4">
    <source>
        <dbReference type="RuleBase" id="RU368036"/>
    </source>
</evidence>
<keyword evidence="4" id="KW-0865">Zymogen</keyword>
<dbReference type="Gene3D" id="1.10.246.130">
    <property type="match status" value="1"/>
</dbReference>
<dbReference type="InterPro" id="IPR043137">
    <property type="entry name" value="GGT_ssub_C"/>
</dbReference>
<dbReference type="Proteomes" id="UP001597314">
    <property type="component" value="Unassembled WGS sequence"/>
</dbReference>
<comment type="caution">
    <text evidence="5">The sequence shown here is derived from an EMBL/GenBank/DDBJ whole genome shotgun (WGS) entry which is preliminary data.</text>
</comment>
<dbReference type="Pfam" id="PF01019">
    <property type="entry name" value="G_glu_transpept"/>
    <property type="match status" value="1"/>
</dbReference>
<protein>
    <recommendedName>
        <fullName evidence="4">Glutathione hydrolase proenzyme</fullName>
        <ecNumber evidence="4">2.3.2.2</ecNumber>
        <ecNumber evidence="4">3.4.19.13</ecNumber>
    </recommendedName>
    <component>
        <recommendedName>
            <fullName evidence="4">Glutathione hydrolase large chain</fullName>
        </recommendedName>
    </component>
    <component>
        <recommendedName>
            <fullName evidence="4">Glutathione hydrolase small chain</fullName>
        </recommendedName>
    </component>
</protein>
<name>A0ABW5AK08_9BRAD</name>
<reference evidence="6" key="1">
    <citation type="journal article" date="2019" name="Int. J. Syst. Evol. Microbiol.">
        <title>The Global Catalogue of Microorganisms (GCM) 10K type strain sequencing project: providing services to taxonomists for standard genome sequencing and annotation.</title>
        <authorList>
            <consortium name="The Broad Institute Genomics Platform"/>
            <consortium name="The Broad Institute Genome Sequencing Center for Infectious Disease"/>
            <person name="Wu L."/>
            <person name="Ma J."/>
        </authorList>
    </citation>
    <scope>NUCLEOTIDE SEQUENCE [LARGE SCALE GENOMIC DNA]</scope>
    <source>
        <strain evidence="6">CGMCC 1.6774</strain>
    </source>
</reference>
<dbReference type="RefSeq" id="WP_378478453.1">
    <property type="nucleotide sequence ID" value="NZ_JBHUIW010000016.1"/>
</dbReference>
<proteinExistence type="inferred from homology"/>
<dbReference type="EC" id="2.3.2.2" evidence="4"/>
<dbReference type="SUPFAM" id="SSF56235">
    <property type="entry name" value="N-terminal nucleophile aminohydrolases (Ntn hydrolases)"/>
    <property type="match status" value="1"/>
</dbReference>
<dbReference type="EC" id="3.4.19.13" evidence="4"/>
<comment type="PTM">
    <text evidence="4">Cleaved by autocatalysis into a large and a small subunit.</text>
</comment>
<evidence type="ECO:0000313" key="5">
    <source>
        <dbReference type="EMBL" id="MFD2183293.1"/>
    </source>
</evidence>
<sequence>MDHRFRDFERPGRSEALGADGMVATSHPAATLAGLDVLRAGGNAVDAAVCAAAMQAVVEPTQTGIGGDCFVLLMRAGDAAPVGLNGSGSAPAGATRDSLLAKGLREIPVESPHAVTIPGAIGAWERLVREHGRFDLARLLAPAIAVAEAGCPVPERLARDWGRQVAKLRRNPAAAAIFLVDGAPPRPGTIHRQPLLAATLRAIARDGAEAFYRGPVAAALVRTLRALGGVHTADDFAGYAPEPVTPISVRYRGYDVWECPPNGQGVVPLMMLNVLDGFDLARFDPVSTARYHLLAEIGRQAYAERDAIVGDPRSGAVPVARLLSEAHAATLRARVSPTGRIVDPLPPVGPVHRDTVFIAAVDRDRNAVALINSIYEDFGSGIVCPETGVVLHNRACGFVLEEGHPNALAPGKRPLHTIIPAMLSKDGEAVMPFGVTGAQFQPFGQVQVLSNILDHGLPVQQAIDLPRMFARGDTFEIESTVPEHVAEALRALGHTVTRPENPLGTAQAIWIDRAAGVLRGGADPRRDGLALGY</sequence>
<comment type="subunit">
    <text evidence="4">This enzyme consists of two polypeptide chains, which are synthesized in precursor form from a single polypeptide.</text>
</comment>
<dbReference type="EMBL" id="JBHUIW010000016">
    <property type="protein sequence ID" value="MFD2183293.1"/>
    <property type="molecule type" value="Genomic_DNA"/>
</dbReference>